<proteinExistence type="predicted"/>
<comment type="caution">
    <text evidence="2">The sequence shown here is derived from an EMBL/GenBank/DDBJ whole genome shotgun (WGS) entry which is preliminary data.</text>
</comment>
<dbReference type="InterPro" id="IPR027463">
    <property type="entry name" value="AcrB_DN_DC_subdom"/>
</dbReference>
<dbReference type="Gene3D" id="1.20.1640.10">
    <property type="entry name" value="Multidrug efflux transporter AcrB transmembrane domain"/>
    <property type="match status" value="2"/>
</dbReference>
<dbReference type="SUPFAM" id="SSF82714">
    <property type="entry name" value="Multidrug efflux transporter AcrB TolC docking domain, DN and DC subdomains"/>
    <property type="match status" value="2"/>
</dbReference>
<keyword evidence="3" id="KW-1185">Reference proteome</keyword>
<keyword evidence="1" id="KW-0812">Transmembrane</keyword>
<feature type="transmembrane region" description="Helical" evidence="1">
    <location>
        <begin position="334"/>
        <end position="353"/>
    </location>
</feature>
<evidence type="ECO:0000256" key="1">
    <source>
        <dbReference type="SAM" id="Phobius"/>
    </source>
</evidence>
<dbReference type="Gene3D" id="3.30.70.1430">
    <property type="entry name" value="Multidrug efflux transporter AcrB pore domain"/>
    <property type="match status" value="2"/>
</dbReference>
<dbReference type="Gene3D" id="3.30.70.1440">
    <property type="entry name" value="Multidrug efflux transporter AcrB pore domain"/>
    <property type="match status" value="1"/>
</dbReference>
<feature type="transmembrane region" description="Helical" evidence="1">
    <location>
        <begin position="430"/>
        <end position="450"/>
    </location>
</feature>
<reference evidence="3" key="1">
    <citation type="journal article" date="2019" name="Int. J. Syst. Evol. Microbiol.">
        <title>The Global Catalogue of Microorganisms (GCM) 10K type strain sequencing project: providing services to taxonomists for standard genome sequencing and annotation.</title>
        <authorList>
            <consortium name="The Broad Institute Genomics Platform"/>
            <consortium name="The Broad Institute Genome Sequencing Center for Infectious Disease"/>
            <person name="Wu L."/>
            <person name="Ma J."/>
        </authorList>
    </citation>
    <scope>NUCLEOTIDE SEQUENCE [LARGE SCALE GENOMIC DNA]</scope>
    <source>
        <strain evidence="3">JCM 14331</strain>
    </source>
</reference>
<feature type="transmembrane region" description="Helical" evidence="1">
    <location>
        <begin position="462"/>
        <end position="489"/>
    </location>
</feature>
<feature type="transmembrane region" description="Helical" evidence="1">
    <location>
        <begin position="961"/>
        <end position="982"/>
    </location>
</feature>
<accession>A0ABP3NM25</accession>
<feature type="transmembrane region" description="Helical" evidence="1">
    <location>
        <begin position="886"/>
        <end position="906"/>
    </location>
</feature>
<gene>
    <name evidence="2" type="primary">vexK</name>
    <name evidence="2" type="ORF">GCM10009098_11070</name>
</gene>
<dbReference type="Pfam" id="PF00873">
    <property type="entry name" value="ACR_tran"/>
    <property type="match status" value="1"/>
</dbReference>
<dbReference type="SUPFAM" id="SSF82866">
    <property type="entry name" value="Multidrug efflux transporter AcrB transmembrane domain"/>
    <property type="match status" value="2"/>
</dbReference>
<feature type="transmembrane region" description="Helical" evidence="1">
    <location>
        <begin position="12"/>
        <end position="30"/>
    </location>
</feature>
<dbReference type="EMBL" id="BAAAEO010000002">
    <property type="protein sequence ID" value="GAA0545309.1"/>
    <property type="molecule type" value="Genomic_DNA"/>
</dbReference>
<dbReference type="Proteomes" id="UP001501169">
    <property type="component" value="Unassembled WGS sequence"/>
</dbReference>
<feature type="transmembrane region" description="Helical" evidence="1">
    <location>
        <begin position="518"/>
        <end position="538"/>
    </location>
</feature>
<keyword evidence="1" id="KW-0472">Membrane</keyword>
<feature type="transmembrane region" description="Helical" evidence="1">
    <location>
        <begin position="912"/>
        <end position="933"/>
    </location>
</feature>
<evidence type="ECO:0000313" key="2">
    <source>
        <dbReference type="EMBL" id="GAA0545309.1"/>
    </source>
</evidence>
<dbReference type="PRINTS" id="PR00702">
    <property type="entry name" value="ACRIFLAVINRP"/>
</dbReference>
<dbReference type="InterPro" id="IPR001036">
    <property type="entry name" value="Acrflvin-R"/>
</dbReference>
<keyword evidence="1" id="KW-1133">Transmembrane helix</keyword>
<feature type="transmembrane region" description="Helical" evidence="1">
    <location>
        <begin position="360"/>
        <end position="382"/>
    </location>
</feature>
<sequence length="1020" mass="112105">MKITQLAIDHNRITIVALLFIFIAGWQTFINMPRAYDPGFIVRTAQVLTYFPGASPQRVEELVSSKIEEVAKEIPELDFVKSESRTGVSIVRVNIKERYKDMRPIWDNLRRKIEGIVPDLPDDVVGPFVNDEFGDVFGVVMTVTGEGLSDAQLQNVADKVQAVLQNIPDVAKVEIYGEQEEQVFVEYDNARLSELGISPYQLSQILSARNIVISGGEFNLGPERIVLEPSGNYESIEDIGKTLISSPKNNRLIMLRDIATIKRAYIDPAKSLVHSSGKRALSIALSMREGGNNIELGKQVRKAIAAFETQYPHGVEFQLINFSPKEVDGKVKDFMSNLMQAMLVVTFVMLLTLGMRTGLLVAMLIPTSILLSMIVMDLFHIGLDQISLAALIIALGMLVDNGIVMSESIMAKMQKGKSALYSVLASAKELGFPLMTASLTTAAAFLPIYLAKSNVGEFTASLFKVVTITLLCSWLITVTIMPLLCITFLKVTPKEANNQGFADRLYRRVLNTMLRNRLATLGLTVLVLIAALTGSALLPKIFFPPSERAYFKMELELPTSYSIQSTQTVVADIEAYMTEQLLLIDGRQHGITNWVAYIGNGGPRFILSHNPKPSSNNYALMIVNVTDEQYINDYMAQIQRYAQSQHPDLTLTLSLIGNGPAVDNPVEVRLSAWDPDVLASVTEQVRAHLSTMPELQNVTDDWGQRIKKLNVAIDQVRAQRAGVTSQDIAISLQSSLSGLELTEYREREDSIPVLLRTEETARNTLSKVRSLAVYSQVTGNSVPLSQVADVELSWDLAKIQRRNGLRTVTLGAQLVGDANAAQIFANLESWLSQQHSDWHNEVSYQFGGEYESSARANQSIADNLAIAGMIIVILLIGQFNSIRKSLIVLFTIPLALIGVVSGLLLANSYIGFMTILGIVSLAGIVINNAIVLLESIKMELDGGTEHYQAICNAAQTRARPILLTTATTVLGLIPLYLGGGAMWEPMAITIMAGLAFSTLLTLGVIPVLYACLYQVRENSV</sequence>
<feature type="transmembrane region" description="Helical" evidence="1">
    <location>
        <begin position="860"/>
        <end position="879"/>
    </location>
</feature>
<dbReference type="Gene3D" id="3.30.2090.10">
    <property type="entry name" value="Multidrug efflux transporter AcrB TolC docking domain, DN and DC subdomains"/>
    <property type="match status" value="2"/>
</dbReference>
<feature type="transmembrane region" description="Helical" evidence="1">
    <location>
        <begin position="388"/>
        <end position="409"/>
    </location>
</feature>
<dbReference type="Gene3D" id="3.30.70.1320">
    <property type="entry name" value="Multidrug efflux transporter AcrB pore domain like"/>
    <property type="match status" value="1"/>
</dbReference>
<evidence type="ECO:0000313" key="3">
    <source>
        <dbReference type="Proteomes" id="UP001501169"/>
    </source>
</evidence>
<dbReference type="SUPFAM" id="SSF82693">
    <property type="entry name" value="Multidrug efflux transporter AcrB pore domain, PN1, PN2, PC1 and PC2 subdomains"/>
    <property type="match status" value="2"/>
</dbReference>
<protein>
    <submittedName>
        <fullName evidence="2">Efflux RND transporter permease subunit VexK</fullName>
    </submittedName>
</protein>
<dbReference type="RefSeq" id="WP_226766116.1">
    <property type="nucleotide sequence ID" value="NZ_BAAAEO010000002.1"/>
</dbReference>
<organism evidence="2 3">
    <name type="scientific">Rheinheimera aquimaris</name>
    <dbReference type="NCBI Taxonomy" id="412437"/>
    <lineage>
        <taxon>Bacteria</taxon>
        <taxon>Pseudomonadati</taxon>
        <taxon>Pseudomonadota</taxon>
        <taxon>Gammaproteobacteria</taxon>
        <taxon>Chromatiales</taxon>
        <taxon>Chromatiaceae</taxon>
        <taxon>Rheinheimera</taxon>
    </lineage>
</organism>
<dbReference type="PANTHER" id="PTHR32063:SF18">
    <property type="entry name" value="CATION EFFLUX SYSTEM PROTEIN"/>
    <property type="match status" value="1"/>
</dbReference>
<feature type="transmembrane region" description="Helical" evidence="1">
    <location>
        <begin position="988"/>
        <end position="1012"/>
    </location>
</feature>
<dbReference type="PANTHER" id="PTHR32063">
    <property type="match status" value="1"/>
</dbReference>
<name>A0ABP3NM25_9GAMM</name>